<name>A0A9P1IGV4_9PELO</name>
<dbReference type="PROSITE" id="PS50181">
    <property type="entry name" value="FBOX"/>
    <property type="match status" value="1"/>
</dbReference>
<protein>
    <recommendedName>
        <fullName evidence="5">F-box domain-containing protein</fullName>
    </recommendedName>
</protein>
<evidence type="ECO:0000256" key="1">
    <source>
        <dbReference type="ARBA" id="ARBA00004123"/>
    </source>
</evidence>
<proteinExistence type="predicted"/>
<dbReference type="InterPro" id="IPR036047">
    <property type="entry name" value="F-box-like_dom_sf"/>
</dbReference>
<feature type="region of interest" description="Disordered" evidence="4">
    <location>
        <begin position="103"/>
        <end position="182"/>
    </location>
</feature>
<evidence type="ECO:0000313" key="6">
    <source>
        <dbReference type="EMBL" id="CAI5445094.1"/>
    </source>
</evidence>
<feature type="domain" description="F-box" evidence="5">
    <location>
        <begin position="11"/>
        <end position="58"/>
    </location>
</feature>
<evidence type="ECO:0000256" key="3">
    <source>
        <dbReference type="SAM" id="Coils"/>
    </source>
</evidence>
<dbReference type="InterPro" id="IPR001810">
    <property type="entry name" value="F-box_dom"/>
</dbReference>
<keyword evidence="7" id="KW-1185">Reference proteome</keyword>
<dbReference type="SUPFAM" id="SSF81383">
    <property type="entry name" value="F-box domain"/>
    <property type="match status" value="1"/>
</dbReference>
<evidence type="ECO:0000256" key="4">
    <source>
        <dbReference type="SAM" id="MobiDB-lite"/>
    </source>
</evidence>
<feature type="compositionally biased region" description="Polar residues" evidence="4">
    <location>
        <begin position="538"/>
        <end position="547"/>
    </location>
</feature>
<organism evidence="6 7">
    <name type="scientific">Caenorhabditis angaria</name>
    <dbReference type="NCBI Taxonomy" id="860376"/>
    <lineage>
        <taxon>Eukaryota</taxon>
        <taxon>Metazoa</taxon>
        <taxon>Ecdysozoa</taxon>
        <taxon>Nematoda</taxon>
        <taxon>Chromadorea</taxon>
        <taxon>Rhabditida</taxon>
        <taxon>Rhabditina</taxon>
        <taxon>Rhabditomorpha</taxon>
        <taxon>Rhabditoidea</taxon>
        <taxon>Rhabditidae</taxon>
        <taxon>Peloderinae</taxon>
        <taxon>Caenorhabditis</taxon>
    </lineage>
</organism>
<feature type="compositionally biased region" description="Basic and acidic residues" evidence="4">
    <location>
        <begin position="106"/>
        <end position="117"/>
    </location>
</feature>
<dbReference type="Pfam" id="PF00646">
    <property type="entry name" value="F-box"/>
    <property type="match status" value="1"/>
</dbReference>
<dbReference type="SMART" id="SM00256">
    <property type="entry name" value="FBOX"/>
    <property type="match status" value="1"/>
</dbReference>
<dbReference type="Proteomes" id="UP001152747">
    <property type="component" value="Unassembled WGS sequence"/>
</dbReference>
<comment type="caution">
    <text evidence="6">The sequence shown here is derived from an EMBL/GenBank/DDBJ whole genome shotgun (WGS) entry which is preliminary data.</text>
</comment>
<keyword evidence="2" id="KW-0539">Nucleus</keyword>
<evidence type="ECO:0000259" key="5">
    <source>
        <dbReference type="PROSITE" id="PS50181"/>
    </source>
</evidence>
<evidence type="ECO:0000313" key="7">
    <source>
        <dbReference type="Proteomes" id="UP001152747"/>
    </source>
</evidence>
<keyword evidence="3" id="KW-0175">Coiled coil</keyword>
<feature type="region of interest" description="Disordered" evidence="4">
    <location>
        <begin position="516"/>
        <end position="630"/>
    </location>
</feature>
<accession>A0A9P1IGV4</accession>
<dbReference type="AlphaFoldDB" id="A0A9P1IGV4"/>
<dbReference type="PANTHER" id="PTHR46297">
    <property type="entry name" value="ZINC FINGER CCCH-TYPE WITH G PATCH DOMAIN-CONTAINING PROTEIN"/>
    <property type="match status" value="1"/>
</dbReference>
<dbReference type="GO" id="GO:0005634">
    <property type="term" value="C:nucleus"/>
    <property type="evidence" value="ECO:0007669"/>
    <property type="project" value="UniProtKB-SubCell"/>
</dbReference>
<feature type="coiled-coil region" evidence="3">
    <location>
        <begin position="408"/>
        <end position="455"/>
    </location>
</feature>
<dbReference type="CDD" id="cd09917">
    <property type="entry name" value="F-box_SF"/>
    <property type="match status" value="1"/>
</dbReference>
<comment type="subcellular location">
    <subcellularLocation>
        <location evidence="1">Nucleus</location>
    </subcellularLocation>
</comment>
<dbReference type="PANTHER" id="PTHR46297:SF2">
    <property type="entry name" value="TUDOR DOMAIN-CONTAINING PROTEIN"/>
    <property type="match status" value="1"/>
</dbReference>
<feature type="compositionally biased region" description="Acidic residues" evidence="4">
    <location>
        <begin position="137"/>
        <end position="173"/>
    </location>
</feature>
<feature type="compositionally biased region" description="Basic and acidic residues" evidence="4">
    <location>
        <begin position="549"/>
        <end position="584"/>
    </location>
</feature>
<dbReference type="OrthoDB" id="79171at2759"/>
<reference evidence="6" key="1">
    <citation type="submission" date="2022-11" db="EMBL/GenBank/DDBJ databases">
        <authorList>
            <person name="Kikuchi T."/>
        </authorList>
    </citation>
    <scope>NUCLEOTIDE SEQUENCE</scope>
    <source>
        <strain evidence="6">PS1010</strain>
    </source>
</reference>
<dbReference type="EMBL" id="CANHGI010000003">
    <property type="protein sequence ID" value="CAI5445094.1"/>
    <property type="molecule type" value="Genomic_DNA"/>
</dbReference>
<evidence type="ECO:0000256" key="2">
    <source>
        <dbReference type="ARBA" id="ARBA00023242"/>
    </source>
</evidence>
<gene>
    <name evidence="6" type="ORF">CAMP_LOCUS7731</name>
</gene>
<feature type="compositionally biased region" description="Acidic residues" evidence="4">
    <location>
        <begin position="118"/>
        <end position="129"/>
    </location>
</feature>
<sequence>MCETDDRRGDKDDWHKLPKVIRQKVFGYLDPVSKLNLSLCSRRTWNTIVEKPDFFHKIVVTQDDMRYNESYDVHFFYEDTDSELDDCQIAGDYYVTFSDLPRRRHVSDSDDDDHRENSDDDMENVEEENEERHSEGDVEMNEEENEDEEEEFEDEEKEEESDDEDEIEEVKDENEEKKQQDELWKRRRNTVLTRVHHVSDFNKKMIMVEGRPLEVVWKFIKKFLEKRQKSVGVIEIRAEIIRDVHKLKTIPKTIKKLSLICEFFGLINENTKFLNVFPQILDAKVRLKLGWITAEHINDFIKLWKSGKIADSKLEICVFHDPSNVSLDTILTDLDSVQLGAHNTCGRFRSTFDETRQIFRTMSDVNPNNHMDIIKSKNQLVLLINNEIKEDRGAETNRGSENHICNTETIMEEELANYKLQLQQVEAALLGDPENDELLKLKADLQEIIELQEEITAKDTDEIEDVVIAPKVIHKWTVGERVFAPHPDGKKVYARIDSLTPAGVAITFTKSGQKTIVDPSDLELPPENQRKTYAFDNPKSNAASSSGHGKKEWQAEKERRKQRALKKEQKKKELDKVKDNEKKSWQKFNLKANAKGLKGLKRVNATGSSQDGSSAYGVKRETTVSSRNQQFQFKATRGAMDSLF</sequence>